<dbReference type="SUPFAM" id="SSF46785">
    <property type="entry name" value="Winged helix' DNA-binding domain"/>
    <property type="match status" value="1"/>
</dbReference>
<comment type="caution">
    <text evidence="1">The sequence shown here is derived from an EMBL/GenBank/DDBJ whole genome shotgun (WGS) entry which is preliminary data.</text>
</comment>
<protein>
    <submittedName>
        <fullName evidence="1">Uncharacterized protein</fullName>
    </submittedName>
</protein>
<dbReference type="AlphaFoldDB" id="A0A2S9WYL9"/>
<dbReference type="InterPro" id="IPR036388">
    <property type="entry name" value="WH-like_DNA-bd_sf"/>
</dbReference>
<sequence>MIPDTIPSCEEEETTRRVVPEFVRTRRTGQAPRIPSLAEMLFALQVPGEPFSKYRQAAKDIETRKQAILAYGTDHGDFTARDLEAMLKVSRTTVAGALRQLASASLIVEVGMVKPGNQRLFRVLPSYSQKSSPNEGA</sequence>
<dbReference type="InterPro" id="IPR036390">
    <property type="entry name" value="WH_DNA-bd_sf"/>
</dbReference>
<organism evidence="1 2">
    <name type="scientific">Chromobacterium amazonense</name>
    <dbReference type="NCBI Taxonomy" id="1382803"/>
    <lineage>
        <taxon>Bacteria</taxon>
        <taxon>Pseudomonadati</taxon>
        <taxon>Pseudomonadota</taxon>
        <taxon>Betaproteobacteria</taxon>
        <taxon>Neisseriales</taxon>
        <taxon>Chromobacteriaceae</taxon>
        <taxon>Chromobacterium</taxon>
    </lineage>
</organism>
<reference evidence="1 2" key="1">
    <citation type="submission" date="2017-01" db="EMBL/GenBank/DDBJ databases">
        <title>New insights into the genetic diversity of Chromobacterium isolated from tropical freshwater lake.</title>
        <authorList>
            <person name="Santos A.B."/>
            <person name="Nascimento A.M."/>
            <person name="Da Silva P.C."/>
        </authorList>
    </citation>
    <scope>NUCLEOTIDE SEQUENCE [LARGE SCALE GENOMIC DNA]</scope>
    <source>
        <strain evidence="1 2">56AF</strain>
    </source>
</reference>
<gene>
    <name evidence="1" type="ORF">BUE93_21615</name>
</gene>
<accession>A0A2S9WYL9</accession>
<proteinExistence type="predicted"/>
<dbReference type="EMBL" id="MTBD01000109">
    <property type="protein sequence ID" value="PRP68561.1"/>
    <property type="molecule type" value="Genomic_DNA"/>
</dbReference>
<evidence type="ECO:0000313" key="1">
    <source>
        <dbReference type="EMBL" id="PRP68561.1"/>
    </source>
</evidence>
<dbReference type="Gene3D" id="1.10.10.10">
    <property type="entry name" value="Winged helix-like DNA-binding domain superfamily/Winged helix DNA-binding domain"/>
    <property type="match status" value="1"/>
</dbReference>
<name>A0A2S9WYL9_9NEIS</name>
<evidence type="ECO:0000313" key="2">
    <source>
        <dbReference type="Proteomes" id="UP000239469"/>
    </source>
</evidence>
<dbReference type="Proteomes" id="UP000239469">
    <property type="component" value="Unassembled WGS sequence"/>
</dbReference>